<gene>
    <name evidence="1" type="ORF">KDK92_00990</name>
</gene>
<dbReference type="AlphaFoldDB" id="A0A9J6NUZ8"/>
<comment type="caution">
    <text evidence="1">The sequence shown here is derived from an EMBL/GenBank/DDBJ whole genome shotgun (WGS) entry which is preliminary data.</text>
</comment>
<organism evidence="1 2">
    <name type="scientific">Oceanirhabdus seepicola</name>
    <dbReference type="NCBI Taxonomy" id="2828781"/>
    <lineage>
        <taxon>Bacteria</taxon>
        <taxon>Bacillati</taxon>
        <taxon>Bacillota</taxon>
        <taxon>Clostridia</taxon>
        <taxon>Eubacteriales</taxon>
        <taxon>Clostridiaceae</taxon>
        <taxon>Oceanirhabdus</taxon>
    </lineage>
</organism>
<sequence length="38" mass="4764">MDRYIWIKIRKHLKSLHPNKPFKWILTDLTLTKHSYLK</sequence>
<evidence type="ECO:0000313" key="1">
    <source>
        <dbReference type="EMBL" id="MCM1988298.1"/>
    </source>
</evidence>
<name>A0A9J6NUZ8_9CLOT</name>
<dbReference type="EMBL" id="JAGSOJ010000001">
    <property type="protein sequence ID" value="MCM1988298.1"/>
    <property type="molecule type" value="Genomic_DNA"/>
</dbReference>
<dbReference type="Proteomes" id="UP001056429">
    <property type="component" value="Unassembled WGS sequence"/>
</dbReference>
<keyword evidence="2" id="KW-1185">Reference proteome</keyword>
<proteinExistence type="predicted"/>
<accession>A0A9J6NUZ8</accession>
<reference evidence="1" key="2">
    <citation type="submission" date="2021-04" db="EMBL/GenBank/DDBJ databases">
        <authorList>
            <person name="Dong X."/>
        </authorList>
    </citation>
    <scope>NUCLEOTIDE SEQUENCE</scope>
    <source>
        <strain evidence="1">ZWT</strain>
    </source>
</reference>
<evidence type="ECO:0000313" key="2">
    <source>
        <dbReference type="Proteomes" id="UP001056429"/>
    </source>
</evidence>
<reference evidence="1" key="1">
    <citation type="journal article" date="2021" name="mSystems">
        <title>Bacteria and Archaea Synergistically Convert Glycine Betaine to Biogenic Methane in the Formosa Cold Seep of the South China Sea.</title>
        <authorList>
            <person name="Li L."/>
            <person name="Zhang W."/>
            <person name="Zhang S."/>
            <person name="Song L."/>
            <person name="Sun Q."/>
            <person name="Zhang H."/>
            <person name="Xiang H."/>
            <person name="Dong X."/>
        </authorList>
    </citation>
    <scope>NUCLEOTIDE SEQUENCE</scope>
    <source>
        <strain evidence="1">ZWT</strain>
    </source>
</reference>
<protein>
    <submittedName>
        <fullName evidence="1">Uncharacterized protein</fullName>
    </submittedName>
</protein>